<protein>
    <submittedName>
        <fullName evidence="1">Uncharacterized protein</fullName>
    </submittedName>
</protein>
<dbReference type="EMBL" id="MZ443786">
    <property type="protein sequence ID" value="QZE59492.1"/>
    <property type="molecule type" value="Genomic_DNA"/>
</dbReference>
<name>A0AAE7XQ14_9CAUD</name>
<gene>
    <name evidence="1" type="ORF">pEaSNUABM2_00248</name>
</gene>
<evidence type="ECO:0000313" key="1">
    <source>
        <dbReference type="EMBL" id="QZE59492.1"/>
    </source>
</evidence>
<keyword evidence="2" id="KW-1185">Reference proteome</keyword>
<proteinExistence type="predicted"/>
<accession>A0AAE7XQ14</accession>
<reference evidence="1 2" key="1">
    <citation type="submission" date="2021-06" db="EMBL/GenBank/DDBJ databases">
        <title>Complete genome sequence of Erwinia phage pEa_SNUABM_2.</title>
        <authorList>
            <person name="Kim S.G."/>
            <person name="Park S.C."/>
        </authorList>
    </citation>
    <scope>NUCLEOTIDE SEQUENCE [LARGE SCALE GENOMIC DNA]</scope>
</reference>
<evidence type="ECO:0000313" key="2">
    <source>
        <dbReference type="Proteomes" id="UP000827974"/>
    </source>
</evidence>
<sequence length="255" mass="29263">MKSRVQTLWIPDMESYEPYVRSLCHMARALENTGRNYGTMKRVVVIGMSKRSVESYVKQLLNSSTLPNTLVCYGIDESPVSHKEFTFSGAHIVLMHDLRYACHESLGRVAGRVVDIIDSLKQKDGDKELKNTCLSVVYQIPSLWSNILEYGANSFINMGSKHVEYRSGLVSSVSLDALMKCYENKDYHELHAEVITIGKEFLCVQPDELLNKVGNLLWSLASTGSKFEKTHKIVFHEDFRRLFFEEYILRDFRGF</sequence>
<dbReference type="Proteomes" id="UP000827974">
    <property type="component" value="Segment"/>
</dbReference>
<organism evidence="1 2">
    <name type="scientific">Erwinia phage pEa_SNUABM_2</name>
    <dbReference type="NCBI Taxonomy" id="2869547"/>
    <lineage>
        <taxon>Viruses</taxon>
        <taxon>Duplodnaviria</taxon>
        <taxon>Heunggongvirae</taxon>
        <taxon>Uroviricota</taxon>
        <taxon>Caudoviricetes</taxon>
        <taxon>Alexandravirus</taxon>
        <taxon>Alexandravirus SNUABM2</taxon>
    </lineage>
</organism>